<dbReference type="Proteomes" id="UP000799118">
    <property type="component" value="Unassembled WGS sequence"/>
</dbReference>
<dbReference type="AlphaFoldDB" id="A0A6A4HK73"/>
<gene>
    <name evidence="2" type="ORF">BT96DRAFT_994057</name>
</gene>
<sequence length="117" mass="12942">MAVNTSYTLPRIIVVMVECILYGAYAVLFGIAAWILPHKFHVSSVKKLFLPIITVLFILATINITYDLVGEAYAILFTIPAVEKPWIKAGQSIDLITFMLADILGDSVLVRQIFAIA</sequence>
<dbReference type="OrthoDB" id="3032239at2759"/>
<evidence type="ECO:0000313" key="3">
    <source>
        <dbReference type="Proteomes" id="UP000799118"/>
    </source>
</evidence>
<keyword evidence="1" id="KW-1133">Transmembrane helix</keyword>
<keyword evidence="3" id="KW-1185">Reference proteome</keyword>
<organism evidence="2 3">
    <name type="scientific">Gymnopus androsaceus JB14</name>
    <dbReference type="NCBI Taxonomy" id="1447944"/>
    <lineage>
        <taxon>Eukaryota</taxon>
        <taxon>Fungi</taxon>
        <taxon>Dikarya</taxon>
        <taxon>Basidiomycota</taxon>
        <taxon>Agaricomycotina</taxon>
        <taxon>Agaricomycetes</taxon>
        <taxon>Agaricomycetidae</taxon>
        <taxon>Agaricales</taxon>
        <taxon>Marasmiineae</taxon>
        <taxon>Omphalotaceae</taxon>
        <taxon>Gymnopus</taxon>
    </lineage>
</organism>
<feature type="transmembrane region" description="Helical" evidence="1">
    <location>
        <begin position="48"/>
        <end position="66"/>
    </location>
</feature>
<keyword evidence="1" id="KW-0472">Membrane</keyword>
<feature type="transmembrane region" description="Helical" evidence="1">
    <location>
        <begin position="12"/>
        <end position="36"/>
    </location>
</feature>
<reference evidence="2" key="1">
    <citation type="journal article" date="2019" name="Environ. Microbiol.">
        <title>Fungal ecological strategies reflected in gene transcription - a case study of two litter decomposers.</title>
        <authorList>
            <person name="Barbi F."/>
            <person name="Kohler A."/>
            <person name="Barry K."/>
            <person name="Baskaran P."/>
            <person name="Daum C."/>
            <person name="Fauchery L."/>
            <person name="Ihrmark K."/>
            <person name="Kuo A."/>
            <person name="LaButti K."/>
            <person name="Lipzen A."/>
            <person name="Morin E."/>
            <person name="Grigoriev I.V."/>
            <person name="Henrissat B."/>
            <person name="Lindahl B."/>
            <person name="Martin F."/>
        </authorList>
    </citation>
    <scope>NUCLEOTIDE SEQUENCE</scope>
    <source>
        <strain evidence="2">JB14</strain>
    </source>
</reference>
<name>A0A6A4HK73_9AGAR</name>
<protein>
    <submittedName>
        <fullName evidence="2">Uncharacterized protein</fullName>
    </submittedName>
</protein>
<evidence type="ECO:0000313" key="2">
    <source>
        <dbReference type="EMBL" id="KAE9399252.1"/>
    </source>
</evidence>
<proteinExistence type="predicted"/>
<evidence type="ECO:0000256" key="1">
    <source>
        <dbReference type="SAM" id="Phobius"/>
    </source>
</evidence>
<keyword evidence="1" id="KW-0812">Transmembrane</keyword>
<accession>A0A6A4HK73</accession>
<dbReference type="EMBL" id="ML769471">
    <property type="protein sequence ID" value="KAE9399252.1"/>
    <property type="molecule type" value="Genomic_DNA"/>
</dbReference>